<evidence type="ECO:0000256" key="2">
    <source>
        <dbReference type="ARBA" id="ARBA00006727"/>
    </source>
</evidence>
<evidence type="ECO:0000313" key="6">
    <source>
        <dbReference type="EMBL" id="KAK1850939.1"/>
    </source>
</evidence>
<dbReference type="InterPro" id="IPR050327">
    <property type="entry name" value="Proton-linked_MCT"/>
</dbReference>
<name>A0AAD9ASI1_9PEZI</name>
<accession>A0AAD9ASI1</accession>
<reference evidence="6" key="1">
    <citation type="submission" date="2023-01" db="EMBL/GenBank/DDBJ databases">
        <title>Colletotrichum chrysophilum M932 genome sequence.</title>
        <authorList>
            <person name="Baroncelli R."/>
        </authorList>
    </citation>
    <scope>NUCLEOTIDE SEQUENCE</scope>
    <source>
        <strain evidence="6">M932</strain>
    </source>
</reference>
<feature type="transmembrane region" description="Helical" evidence="4">
    <location>
        <begin position="320"/>
        <end position="340"/>
    </location>
</feature>
<dbReference type="Pfam" id="PF01031">
    <property type="entry name" value="Dynamin_M"/>
    <property type="match status" value="1"/>
</dbReference>
<evidence type="ECO:0000259" key="5">
    <source>
        <dbReference type="PROSITE" id="PS50850"/>
    </source>
</evidence>
<protein>
    <submittedName>
        <fullName evidence="6">MFS monocarboxylate</fullName>
    </submittedName>
</protein>
<organism evidence="6 7">
    <name type="scientific">Colletotrichum chrysophilum</name>
    <dbReference type="NCBI Taxonomy" id="1836956"/>
    <lineage>
        <taxon>Eukaryota</taxon>
        <taxon>Fungi</taxon>
        <taxon>Dikarya</taxon>
        <taxon>Ascomycota</taxon>
        <taxon>Pezizomycotina</taxon>
        <taxon>Sordariomycetes</taxon>
        <taxon>Hypocreomycetidae</taxon>
        <taxon>Glomerellales</taxon>
        <taxon>Glomerellaceae</taxon>
        <taxon>Colletotrichum</taxon>
        <taxon>Colletotrichum gloeosporioides species complex</taxon>
    </lineage>
</organism>
<dbReference type="InterPro" id="IPR036259">
    <property type="entry name" value="MFS_trans_sf"/>
</dbReference>
<dbReference type="SUPFAM" id="SSF52540">
    <property type="entry name" value="P-loop containing nucleoside triphosphate hydrolases"/>
    <property type="match status" value="1"/>
</dbReference>
<dbReference type="AlphaFoldDB" id="A0AAD9ASI1"/>
<dbReference type="Proteomes" id="UP001243330">
    <property type="component" value="Unassembled WGS sequence"/>
</dbReference>
<proteinExistence type="inferred from homology"/>
<dbReference type="GO" id="GO:0022857">
    <property type="term" value="F:transmembrane transporter activity"/>
    <property type="evidence" value="ECO:0007669"/>
    <property type="project" value="InterPro"/>
</dbReference>
<dbReference type="InterPro" id="IPR020846">
    <property type="entry name" value="MFS_dom"/>
</dbReference>
<gene>
    <name evidence="6" type="ORF">CCHR01_06425</name>
</gene>
<feature type="transmembrane region" description="Helical" evidence="4">
    <location>
        <begin position="106"/>
        <end position="131"/>
    </location>
</feature>
<dbReference type="EMBL" id="JAQOWY010000107">
    <property type="protein sequence ID" value="KAK1850939.1"/>
    <property type="molecule type" value="Genomic_DNA"/>
</dbReference>
<dbReference type="InterPro" id="IPR011701">
    <property type="entry name" value="MFS"/>
</dbReference>
<feature type="region of interest" description="Disordered" evidence="3">
    <location>
        <begin position="1"/>
        <end position="21"/>
    </location>
</feature>
<feature type="transmembrane region" description="Helical" evidence="4">
    <location>
        <begin position="74"/>
        <end position="99"/>
    </location>
</feature>
<dbReference type="GO" id="GO:0016020">
    <property type="term" value="C:membrane"/>
    <property type="evidence" value="ECO:0007669"/>
    <property type="project" value="UniProtKB-SubCell"/>
</dbReference>
<dbReference type="Gene3D" id="1.20.1250.20">
    <property type="entry name" value="MFS general substrate transporter like domains"/>
    <property type="match status" value="2"/>
</dbReference>
<keyword evidence="4" id="KW-0812">Transmembrane</keyword>
<dbReference type="SUPFAM" id="SSF103473">
    <property type="entry name" value="MFS general substrate transporter"/>
    <property type="match status" value="1"/>
</dbReference>
<feature type="transmembrane region" description="Helical" evidence="4">
    <location>
        <begin position="199"/>
        <end position="217"/>
    </location>
</feature>
<feature type="transmembrane region" description="Helical" evidence="4">
    <location>
        <begin position="388"/>
        <end position="410"/>
    </location>
</feature>
<dbReference type="PANTHER" id="PTHR11360:SF284">
    <property type="entry name" value="EG:103B4.3 PROTEIN-RELATED"/>
    <property type="match status" value="1"/>
</dbReference>
<evidence type="ECO:0000256" key="1">
    <source>
        <dbReference type="ARBA" id="ARBA00004141"/>
    </source>
</evidence>
<comment type="caution">
    <text evidence="6">The sequence shown here is derived from an EMBL/GenBank/DDBJ whole genome shotgun (WGS) entry which is preliminary data.</text>
</comment>
<feature type="domain" description="Major facilitator superfamily (MFS) profile" evidence="5">
    <location>
        <begin position="38"/>
        <end position="448"/>
    </location>
</feature>
<dbReference type="Pfam" id="PF07690">
    <property type="entry name" value="MFS_1"/>
    <property type="match status" value="1"/>
</dbReference>
<comment type="subcellular location">
    <subcellularLocation>
        <location evidence="1">Membrane</location>
        <topology evidence="1">Multi-pass membrane protein</topology>
    </subcellularLocation>
</comment>
<keyword evidence="4" id="KW-0472">Membrane</keyword>
<evidence type="ECO:0000313" key="7">
    <source>
        <dbReference type="Proteomes" id="UP001243330"/>
    </source>
</evidence>
<dbReference type="InterPro" id="IPR027417">
    <property type="entry name" value="P-loop_NTPase"/>
</dbReference>
<dbReference type="PANTHER" id="PTHR11360">
    <property type="entry name" value="MONOCARBOXYLATE TRANSPORTER"/>
    <property type="match status" value="1"/>
</dbReference>
<keyword evidence="7" id="KW-1185">Reference proteome</keyword>
<feature type="transmembrane region" description="Helical" evidence="4">
    <location>
        <begin position="422"/>
        <end position="443"/>
    </location>
</feature>
<feature type="transmembrane region" description="Helical" evidence="4">
    <location>
        <begin position="352"/>
        <end position="376"/>
    </location>
</feature>
<feature type="transmembrane region" description="Helical" evidence="4">
    <location>
        <begin position="137"/>
        <end position="158"/>
    </location>
</feature>
<feature type="transmembrane region" description="Helical" evidence="4">
    <location>
        <begin position="165"/>
        <end position="187"/>
    </location>
</feature>
<feature type="transmembrane region" description="Helical" evidence="4">
    <location>
        <begin position="30"/>
        <end position="54"/>
    </location>
</feature>
<comment type="similarity">
    <text evidence="2">Belongs to the major facilitator superfamily. Monocarboxylate porter (TC 2.A.1.13) family.</text>
</comment>
<dbReference type="CDD" id="cd17352">
    <property type="entry name" value="MFS_MCT_SLC16"/>
    <property type="match status" value="1"/>
</dbReference>
<sequence length="884" mass="96597">MGAIPIGANNGRVEEQAETQDETKHTKARYALILIAAFMINFIVGGLLFGYGVYQALYETMIQEEGSPFVGATYAEIDLIGSVSVSVMMMGAPFVVAWVKNSGPKLAICTGGILFGLAHVLASFGTALWHFELSQGLLLGIGCSLSFLPSMTVAPTWFDKHRGLAVGFVSAGTGVGGLVWAPAITAAVKTIGFRNTLRMTGALSAFLIVMSGLSLSWEPSMAAHLREEKAKDARRKGFWRIPLPTWETAKQRKFVAQVLGTFFQSAAYYTPVFFTVSYAKTLGFSDSDGANLTAVANACNAIGKIGVGFVADRIGRLNSFFLTTLLSAIMTLGLWVSSTLSGEHDEHTARGLFIAFTVLYGLFASAYVSLFTPSLVELFGMRELPRVAGVMFMAQGIASMIGTPVAGVLIRGNEATKTSEDYLGMAVLVGGLIFAAAASVAWVRLEVTWDRAGGQKRSKIVATGRVCRVFNIAHQHYAVLSIAAMASDILDFAAPNELNSAQTKVLFHIVDKILPFGLSKIANLPEIIVVGDRSSGKSSVLEAVANVRLPGTVAKGCFTTEAILRRGVRQSLSHTAASAHPPENKGSMMDLVESYMKKPNSIVLAVVSAENELERSPEENEYLKIARSHEAASNLGLGWHVLCNRKDDEDLDPREFVEEEFFESGLWSSIPAPDREVRALQVKLRRMLHDHIKSGVPMVLGDLQESLSDREVELSRLGEPRTTPQDMRAYLINIAERFKKLARDGIRGHHDDPFFGGLDGTHKKLRSQLRDLNRVLRHILLTLGSAQLVMGRPNAGPLQYATPAYLEELLQTHTDELLVREHIFSLFVNMDIVMQLFQKQSAPWKRIVEIHIWKVMNTVKAFVDEALEEIVGSHGSRDFGKDDC</sequence>
<dbReference type="Gene3D" id="3.40.50.300">
    <property type="entry name" value="P-loop containing nucleotide triphosphate hydrolases"/>
    <property type="match status" value="2"/>
</dbReference>
<keyword evidence="4" id="KW-1133">Transmembrane helix</keyword>
<dbReference type="InterPro" id="IPR000375">
    <property type="entry name" value="Dynamin_stalk"/>
</dbReference>
<dbReference type="PROSITE" id="PS50850">
    <property type="entry name" value="MFS"/>
    <property type="match status" value="1"/>
</dbReference>
<evidence type="ECO:0000256" key="3">
    <source>
        <dbReference type="SAM" id="MobiDB-lite"/>
    </source>
</evidence>
<evidence type="ECO:0000256" key="4">
    <source>
        <dbReference type="SAM" id="Phobius"/>
    </source>
</evidence>